<dbReference type="Gene3D" id="3.90.215.10">
    <property type="entry name" value="Gamma Fibrinogen, chain A, domain 1"/>
    <property type="match status" value="1"/>
</dbReference>
<dbReference type="CDD" id="cd00087">
    <property type="entry name" value="FReD"/>
    <property type="match status" value="1"/>
</dbReference>
<dbReference type="Pfam" id="PF00147">
    <property type="entry name" value="Fibrinogen_C"/>
    <property type="match status" value="1"/>
</dbReference>
<feature type="coiled-coil region" evidence="1">
    <location>
        <begin position="80"/>
        <end position="107"/>
    </location>
</feature>
<feature type="domain" description="Fibrinogen C-terminal" evidence="2">
    <location>
        <begin position="123"/>
        <end position="305"/>
    </location>
</feature>
<organism evidence="3 4">
    <name type="scientific">Homarus americanus</name>
    <name type="common">American lobster</name>
    <dbReference type="NCBI Taxonomy" id="6706"/>
    <lineage>
        <taxon>Eukaryota</taxon>
        <taxon>Metazoa</taxon>
        <taxon>Ecdysozoa</taxon>
        <taxon>Arthropoda</taxon>
        <taxon>Crustacea</taxon>
        <taxon>Multicrustacea</taxon>
        <taxon>Malacostraca</taxon>
        <taxon>Eumalacostraca</taxon>
        <taxon>Eucarida</taxon>
        <taxon>Decapoda</taxon>
        <taxon>Pleocyemata</taxon>
        <taxon>Astacidea</taxon>
        <taxon>Nephropoidea</taxon>
        <taxon>Nephropidae</taxon>
        <taxon>Homarus</taxon>
    </lineage>
</organism>
<dbReference type="InterPro" id="IPR050373">
    <property type="entry name" value="Fibrinogen_C-term_domain"/>
</dbReference>
<evidence type="ECO:0000256" key="1">
    <source>
        <dbReference type="SAM" id="Coils"/>
    </source>
</evidence>
<evidence type="ECO:0000313" key="4">
    <source>
        <dbReference type="Proteomes" id="UP000747542"/>
    </source>
</evidence>
<dbReference type="Proteomes" id="UP000747542">
    <property type="component" value="Unassembled WGS sequence"/>
</dbReference>
<dbReference type="InterPro" id="IPR002181">
    <property type="entry name" value="Fibrinogen_a/b/g_C_dom"/>
</dbReference>
<comment type="caution">
    <text evidence="3">The sequence shown here is derived from an EMBL/GenBank/DDBJ whole genome shotgun (WGS) entry which is preliminary data.</text>
</comment>
<accession>A0A8J5JJJ4</accession>
<sequence>MAERPVTITPPMAERPVTITPPMAERPVTTKILATKTSLRIRASSDNFPQNQELQTDNIPYNEQLPKILQNENVTTTLHPEEMEHKKRELQERLKFLKEANRNLLGERLLFNRRQAENSEHIPQRHGMPMDCADHLVNGATKSGVYSIYPFTCLCSKPVKVWCDMETDGGGWTVLLNRDKKMKQENFNRNWNDYRDGFGNVIGEFWLGNEMLSTLTQNRNYRLRMDVFSHATGRRVGHWSSVTVESETRKYQLKLGSYLSESTTQGNCLAHSNKRFFSTFDRDHDGAKRNNCAQGNKGGWWYNLCDSNPIPTAPFGKGRFGSNCFIKGRTEPVWMQLKIRPTICSAYLKTALFNSNGCGSCN</sequence>
<keyword evidence="1" id="KW-0175">Coiled coil</keyword>
<dbReference type="SMART" id="SM00186">
    <property type="entry name" value="FBG"/>
    <property type="match status" value="1"/>
</dbReference>
<dbReference type="PROSITE" id="PS51406">
    <property type="entry name" value="FIBRINOGEN_C_2"/>
    <property type="match status" value="1"/>
</dbReference>
<name>A0A8J5JJJ4_HOMAM</name>
<proteinExistence type="predicted"/>
<dbReference type="AlphaFoldDB" id="A0A8J5JJJ4"/>
<evidence type="ECO:0000313" key="3">
    <source>
        <dbReference type="EMBL" id="KAG7159297.1"/>
    </source>
</evidence>
<evidence type="ECO:0000259" key="2">
    <source>
        <dbReference type="PROSITE" id="PS51406"/>
    </source>
</evidence>
<gene>
    <name evidence="3" type="primary">Fcn1-L6</name>
    <name evidence="3" type="ORF">Hamer_G021242</name>
</gene>
<dbReference type="PANTHER" id="PTHR19143">
    <property type="entry name" value="FIBRINOGEN/TENASCIN/ANGIOPOEITIN"/>
    <property type="match status" value="1"/>
</dbReference>
<keyword evidence="4" id="KW-1185">Reference proteome</keyword>
<dbReference type="SUPFAM" id="SSF56496">
    <property type="entry name" value="Fibrinogen C-terminal domain-like"/>
    <property type="match status" value="1"/>
</dbReference>
<dbReference type="InterPro" id="IPR036056">
    <property type="entry name" value="Fibrinogen-like_C"/>
</dbReference>
<dbReference type="InterPro" id="IPR014716">
    <property type="entry name" value="Fibrinogen_a/b/g_C_1"/>
</dbReference>
<dbReference type="NCBIfam" id="NF040941">
    <property type="entry name" value="GGGWT_bact"/>
    <property type="match status" value="1"/>
</dbReference>
<dbReference type="EMBL" id="JAHLQT010033646">
    <property type="protein sequence ID" value="KAG7159297.1"/>
    <property type="molecule type" value="Genomic_DNA"/>
</dbReference>
<dbReference type="GO" id="GO:0005615">
    <property type="term" value="C:extracellular space"/>
    <property type="evidence" value="ECO:0007669"/>
    <property type="project" value="TreeGrafter"/>
</dbReference>
<reference evidence="3" key="1">
    <citation type="journal article" date="2021" name="Sci. Adv.">
        <title>The American lobster genome reveals insights on longevity, neural, and immune adaptations.</title>
        <authorList>
            <person name="Polinski J.M."/>
            <person name="Zimin A.V."/>
            <person name="Clark K.F."/>
            <person name="Kohn A.B."/>
            <person name="Sadowski N."/>
            <person name="Timp W."/>
            <person name="Ptitsyn A."/>
            <person name="Khanna P."/>
            <person name="Romanova D.Y."/>
            <person name="Williams P."/>
            <person name="Greenwood S.J."/>
            <person name="Moroz L.L."/>
            <person name="Walt D.R."/>
            <person name="Bodnar A.G."/>
        </authorList>
    </citation>
    <scope>NUCLEOTIDE SEQUENCE</scope>
    <source>
        <strain evidence="3">GMGI-L3</strain>
    </source>
</reference>
<protein>
    <submittedName>
        <fullName evidence="3">Ficolin-1-like 6</fullName>
    </submittedName>
</protein>